<organism evidence="2 3">
    <name type="scientific">Streptomyces orinoci</name>
    <name type="common">Streptoverticillium orinoci</name>
    <dbReference type="NCBI Taxonomy" id="67339"/>
    <lineage>
        <taxon>Bacteria</taxon>
        <taxon>Bacillati</taxon>
        <taxon>Actinomycetota</taxon>
        <taxon>Actinomycetes</taxon>
        <taxon>Kitasatosporales</taxon>
        <taxon>Streptomycetaceae</taxon>
        <taxon>Streptomyces</taxon>
    </lineage>
</organism>
<dbReference type="Proteomes" id="UP001552594">
    <property type="component" value="Unassembled WGS sequence"/>
</dbReference>
<evidence type="ECO:0000313" key="3">
    <source>
        <dbReference type="Proteomes" id="UP001552594"/>
    </source>
</evidence>
<feature type="domain" description="DUF1707" evidence="1">
    <location>
        <begin position="26"/>
        <end position="75"/>
    </location>
</feature>
<proteinExistence type="predicted"/>
<dbReference type="InterPro" id="IPR012551">
    <property type="entry name" value="DUF1707_SHOCT-like"/>
</dbReference>
<dbReference type="EMBL" id="JBFAUK010000025">
    <property type="protein sequence ID" value="MEV5509852.1"/>
    <property type="molecule type" value="Genomic_DNA"/>
</dbReference>
<comment type="caution">
    <text evidence="2">The sequence shown here is derived from an EMBL/GenBank/DDBJ whole genome shotgun (WGS) entry which is preliminary data.</text>
</comment>
<dbReference type="PANTHER" id="PTHR40763">
    <property type="entry name" value="MEMBRANE PROTEIN-RELATED"/>
    <property type="match status" value="1"/>
</dbReference>
<gene>
    <name evidence="2" type="ORF">AB0L16_26010</name>
</gene>
<accession>A0ABV3K3W7</accession>
<keyword evidence="3" id="KW-1185">Reference proteome</keyword>
<name>A0ABV3K3W7_STRON</name>
<dbReference type="RefSeq" id="WP_364854889.1">
    <property type="nucleotide sequence ID" value="NZ_JBFAUK010000025.1"/>
</dbReference>
<dbReference type="PANTHER" id="PTHR40763:SF5">
    <property type="entry name" value="MEMBRANE PROTEIN"/>
    <property type="match status" value="1"/>
</dbReference>
<sequence length="194" mass="21508">MRIIHLHNIGVDGMASRPKDPNALIDEDDRDRAAQLLKNAYAKGQLTHQQLDQCLEQVLSSQTRGQLDVAVAGLPVQNPDDRFTIATVSGVIFRRGRWRVPEELTVASPLARVYVDLSRAIIEHPVVDLEVLVGVGSVRIIVPRRSVVDLKDMETGWKGLSYKPGRFSGSGGPRIRIHGTVGMRKLTVRHALLR</sequence>
<protein>
    <submittedName>
        <fullName evidence="2">DUF1707 domain-containing protein</fullName>
    </submittedName>
</protein>
<dbReference type="Pfam" id="PF08044">
    <property type="entry name" value="DUF1707"/>
    <property type="match status" value="1"/>
</dbReference>
<reference evidence="2 3" key="1">
    <citation type="submission" date="2024-06" db="EMBL/GenBank/DDBJ databases">
        <title>The Natural Products Discovery Center: Release of the First 8490 Sequenced Strains for Exploring Actinobacteria Biosynthetic Diversity.</title>
        <authorList>
            <person name="Kalkreuter E."/>
            <person name="Kautsar S.A."/>
            <person name="Yang D."/>
            <person name="Bader C.D."/>
            <person name="Teijaro C.N."/>
            <person name="Fluegel L."/>
            <person name="Davis C.M."/>
            <person name="Simpson J.R."/>
            <person name="Lauterbach L."/>
            <person name="Steele A.D."/>
            <person name="Gui C."/>
            <person name="Meng S."/>
            <person name="Li G."/>
            <person name="Viehrig K."/>
            <person name="Ye F."/>
            <person name="Su P."/>
            <person name="Kiefer A.F."/>
            <person name="Nichols A."/>
            <person name="Cepeda A.J."/>
            <person name="Yan W."/>
            <person name="Fan B."/>
            <person name="Jiang Y."/>
            <person name="Adhikari A."/>
            <person name="Zheng C.-J."/>
            <person name="Schuster L."/>
            <person name="Cowan T.M."/>
            <person name="Smanski M.J."/>
            <person name="Chevrette M.G."/>
            <person name="De Carvalho L.P.S."/>
            <person name="Shen B."/>
        </authorList>
    </citation>
    <scope>NUCLEOTIDE SEQUENCE [LARGE SCALE GENOMIC DNA]</scope>
    <source>
        <strain evidence="2 3">NPDC052347</strain>
    </source>
</reference>
<evidence type="ECO:0000259" key="1">
    <source>
        <dbReference type="Pfam" id="PF08044"/>
    </source>
</evidence>
<evidence type="ECO:0000313" key="2">
    <source>
        <dbReference type="EMBL" id="MEV5509852.1"/>
    </source>
</evidence>